<gene>
    <name evidence="7" type="primary">sigY</name>
    <name evidence="7" type="ORF">EKG37_10900</name>
</gene>
<name>A0A431W7B3_9BACI</name>
<keyword evidence="8" id="KW-1185">Reference proteome</keyword>
<dbReference type="GO" id="GO:0016987">
    <property type="term" value="F:sigma factor activity"/>
    <property type="evidence" value="ECO:0007669"/>
    <property type="project" value="UniProtKB-KW"/>
</dbReference>
<dbReference type="EMBL" id="RXNT01000008">
    <property type="protein sequence ID" value="RTR31382.1"/>
    <property type="molecule type" value="Genomic_DNA"/>
</dbReference>
<dbReference type="CDD" id="cd06171">
    <property type="entry name" value="Sigma70_r4"/>
    <property type="match status" value="1"/>
</dbReference>
<dbReference type="RefSeq" id="WP_126408700.1">
    <property type="nucleotide sequence ID" value="NZ_RXNT01000008.1"/>
</dbReference>
<comment type="similarity">
    <text evidence="1">Belongs to the sigma-70 factor family. ECF subfamily.</text>
</comment>
<evidence type="ECO:0000313" key="7">
    <source>
        <dbReference type="EMBL" id="RTR31382.1"/>
    </source>
</evidence>
<dbReference type="InterPro" id="IPR013324">
    <property type="entry name" value="RNA_pol_sigma_r3/r4-like"/>
</dbReference>
<dbReference type="NCBIfam" id="TIGR02937">
    <property type="entry name" value="sigma70-ECF"/>
    <property type="match status" value="1"/>
</dbReference>
<evidence type="ECO:0000256" key="1">
    <source>
        <dbReference type="ARBA" id="ARBA00010641"/>
    </source>
</evidence>
<dbReference type="AlphaFoldDB" id="A0A431W7B3"/>
<evidence type="ECO:0000256" key="3">
    <source>
        <dbReference type="ARBA" id="ARBA00023082"/>
    </source>
</evidence>
<comment type="caution">
    <text evidence="7">The sequence shown here is derived from an EMBL/GenBank/DDBJ whole genome shotgun (WGS) entry which is preliminary data.</text>
</comment>
<dbReference type="OrthoDB" id="3472490at2"/>
<evidence type="ECO:0000313" key="8">
    <source>
        <dbReference type="Proteomes" id="UP000271374"/>
    </source>
</evidence>
<dbReference type="SUPFAM" id="SSF88946">
    <property type="entry name" value="Sigma2 domain of RNA polymerase sigma factors"/>
    <property type="match status" value="1"/>
</dbReference>
<evidence type="ECO:0000256" key="4">
    <source>
        <dbReference type="ARBA" id="ARBA00023163"/>
    </source>
</evidence>
<dbReference type="NCBIfam" id="NF007216">
    <property type="entry name" value="PRK09638.1"/>
    <property type="match status" value="1"/>
</dbReference>
<evidence type="ECO:0000256" key="2">
    <source>
        <dbReference type="ARBA" id="ARBA00023015"/>
    </source>
</evidence>
<sequence>MNEKDIIKAARLGNSQALAKLFQQNYTFLLKYLIKATMNKAMAEDLAQETFAKCLEKIHQYDEKSKFSSWLIAIATNLYMDQLRKNKRENNWEKEQGIRHLKWQMENRNEEWNDVLTALSHLRDDVRIPIVLKHYYGYSYDDIGNIMKISSGTVKSRIHNGILAVRKELNT</sequence>
<dbReference type="InterPro" id="IPR013249">
    <property type="entry name" value="RNA_pol_sigma70_r4_t2"/>
</dbReference>
<proteinExistence type="inferred from homology"/>
<dbReference type="Gene3D" id="1.10.10.10">
    <property type="entry name" value="Winged helix-like DNA-binding domain superfamily/Winged helix DNA-binding domain"/>
    <property type="match status" value="1"/>
</dbReference>
<organism evidence="7 8">
    <name type="scientific">Bacillus yapensis</name>
    <dbReference type="NCBI Taxonomy" id="2492960"/>
    <lineage>
        <taxon>Bacteria</taxon>
        <taxon>Bacillati</taxon>
        <taxon>Bacillota</taxon>
        <taxon>Bacilli</taxon>
        <taxon>Bacillales</taxon>
        <taxon>Bacillaceae</taxon>
        <taxon>Bacillus</taxon>
    </lineage>
</organism>
<keyword evidence="2" id="KW-0805">Transcription regulation</keyword>
<keyword evidence="4" id="KW-0804">Transcription</keyword>
<dbReference type="InterPro" id="IPR039425">
    <property type="entry name" value="RNA_pol_sigma-70-like"/>
</dbReference>
<dbReference type="Gene3D" id="1.10.1740.10">
    <property type="match status" value="1"/>
</dbReference>
<dbReference type="GO" id="GO:0006352">
    <property type="term" value="P:DNA-templated transcription initiation"/>
    <property type="evidence" value="ECO:0007669"/>
    <property type="project" value="InterPro"/>
</dbReference>
<dbReference type="PANTHER" id="PTHR43133">
    <property type="entry name" value="RNA POLYMERASE ECF-TYPE SIGMA FACTO"/>
    <property type="match status" value="1"/>
</dbReference>
<dbReference type="InterPro" id="IPR036388">
    <property type="entry name" value="WH-like_DNA-bd_sf"/>
</dbReference>
<dbReference type="InterPro" id="IPR007627">
    <property type="entry name" value="RNA_pol_sigma70_r2"/>
</dbReference>
<dbReference type="SUPFAM" id="SSF88659">
    <property type="entry name" value="Sigma3 and sigma4 domains of RNA polymerase sigma factors"/>
    <property type="match status" value="1"/>
</dbReference>
<evidence type="ECO:0000259" key="5">
    <source>
        <dbReference type="Pfam" id="PF04542"/>
    </source>
</evidence>
<dbReference type="PANTHER" id="PTHR43133:SF60">
    <property type="entry name" value="RNA POLYMERASE SIGMA FACTOR SIGV"/>
    <property type="match status" value="1"/>
</dbReference>
<feature type="domain" description="RNA polymerase sigma-70 region 2" evidence="5">
    <location>
        <begin position="21"/>
        <end position="88"/>
    </location>
</feature>
<reference evidence="7 8" key="1">
    <citation type="submission" date="2018-12" db="EMBL/GenBank/DDBJ databases">
        <title>Bacillus yapensis draft genome sequence.</title>
        <authorList>
            <person name="Yu L."/>
            <person name="Xu X."/>
            <person name="Tang X."/>
        </authorList>
    </citation>
    <scope>NUCLEOTIDE SEQUENCE [LARGE SCALE GENOMIC DNA]</scope>
    <source>
        <strain evidence="7 8">XXST-01</strain>
    </source>
</reference>
<dbReference type="GO" id="GO:0003677">
    <property type="term" value="F:DNA binding"/>
    <property type="evidence" value="ECO:0007669"/>
    <property type="project" value="InterPro"/>
</dbReference>
<evidence type="ECO:0000259" key="6">
    <source>
        <dbReference type="Pfam" id="PF08281"/>
    </source>
</evidence>
<accession>A0A431W7B3</accession>
<dbReference type="Proteomes" id="UP000271374">
    <property type="component" value="Unassembled WGS sequence"/>
</dbReference>
<dbReference type="InterPro" id="IPR014284">
    <property type="entry name" value="RNA_pol_sigma-70_dom"/>
</dbReference>
<dbReference type="Pfam" id="PF08281">
    <property type="entry name" value="Sigma70_r4_2"/>
    <property type="match status" value="1"/>
</dbReference>
<feature type="domain" description="RNA polymerase sigma factor 70 region 4 type 2" evidence="6">
    <location>
        <begin position="114"/>
        <end position="161"/>
    </location>
</feature>
<keyword evidence="3" id="KW-0731">Sigma factor</keyword>
<protein>
    <submittedName>
        <fullName evidence="7">RNA polymerase sigma factor SigY</fullName>
    </submittedName>
</protein>
<dbReference type="Pfam" id="PF04542">
    <property type="entry name" value="Sigma70_r2"/>
    <property type="match status" value="1"/>
</dbReference>
<dbReference type="InterPro" id="IPR013325">
    <property type="entry name" value="RNA_pol_sigma_r2"/>
</dbReference>